<organism evidence="1 2">
    <name type="scientific">Clavelina lepadiformis</name>
    <name type="common">Light-bulb sea squirt</name>
    <name type="synonym">Ascidia lepadiformis</name>
    <dbReference type="NCBI Taxonomy" id="159417"/>
    <lineage>
        <taxon>Eukaryota</taxon>
        <taxon>Metazoa</taxon>
        <taxon>Chordata</taxon>
        <taxon>Tunicata</taxon>
        <taxon>Ascidiacea</taxon>
        <taxon>Aplousobranchia</taxon>
        <taxon>Clavelinidae</taxon>
        <taxon>Clavelina</taxon>
    </lineage>
</organism>
<evidence type="ECO:0000313" key="2">
    <source>
        <dbReference type="Proteomes" id="UP001642483"/>
    </source>
</evidence>
<accession>A0ABP0FVZ1</accession>
<sequence length="62" mass="7067">MQPQTLSSLRPCKTQERFEKPNFSRKVVSSLQDILCPVVILPVLITCGKTDVHKTTLYQRHG</sequence>
<proteinExistence type="predicted"/>
<name>A0ABP0FVZ1_CLALP</name>
<gene>
    <name evidence="1" type="ORF">CVLEPA_LOCUS13354</name>
</gene>
<comment type="caution">
    <text evidence="1">The sequence shown here is derived from an EMBL/GenBank/DDBJ whole genome shotgun (WGS) entry which is preliminary data.</text>
</comment>
<keyword evidence="2" id="KW-1185">Reference proteome</keyword>
<evidence type="ECO:0000313" key="1">
    <source>
        <dbReference type="EMBL" id="CAK8682711.1"/>
    </source>
</evidence>
<dbReference type="Proteomes" id="UP001642483">
    <property type="component" value="Unassembled WGS sequence"/>
</dbReference>
<protein>
    <submittedName>
        <fullName evidence="1">Uncharacterized protein</fullName>
    </submittedName>
</protein>
<reference evidence="1 2" key="1">
    <citation type="submission" date="2024-02" db="EMBL/GenBank/DDBJ databases">
        <authorList>
            <person name="Daric V."/>
            <person name="Darras S."/>
        </authorList>
    </citation>
    <scope>NUCLEOTIDE SEQUENCE [LARGE SCALE GENOMIC DNA]</scope>
</reference>
<dbReference type="EMBL" id="CAWYQH010000096">
    <property type="protein sequence ID" value="CAK8682711.1"/>
    <property type="molecule type" value="Genomic_DNA"/>
</dbReference>